<evidence type="ECO:0000313" key="1">
    <source>
        <dbReference type="EMBL" id="TDD61499.1"/>
    </source>
</evidence>
<dbReference type="SUPFAM" id="SSF52091">
    <property type="entry name" value="SpoIIaa-like"/>
    <property type="match status" value="1"/>
</dbReference>
<dbReference type="OrthoDB" id="3873054at2"/>
<keyword evidence="2" id="KW-1185">Reference proteome</keyword>
<comment type="caution">
    <text evidence="1">The sequence shown here is derived from an EMBL/GenBank/DDBJ whole genome shotgun (WGS) entry which is preliminary data.</text>
</comment>
<name>A0A4R4ZU58_9ACTN</name>
<evidence type="ECO:0000313" key="2">
    <source>
        <dbReference type="Proteomes" id="UP000295124"/>
    </source>
</evidence>
<organism evidence="1 2">
    <name type="scientific">Kribbella antibiotica</name>
    <dbReference type="NCBI Taxonomy" id="190195"/>
    <lineage>
        <taxon>Bacteria</taxon>
        <taxon>Bacillati</taxon>
        <taxon>Actinomycetota</taxon>
        <taxon>Actinomycetes</taxon>
        <taxon>Propionibacteriales</taxon>
        <taxon>Kribbellaceae</taxon>
        <taxon>Kribbella</taxon>
    </lineage>
</organism>
<sequence>MTIQWRYEQFGAVGVMAVTGYLGAEALPRFNGATGWILTRATTVILDLSGLHGWSDAGREAVSAAVGQFADQGRTLELAGAPMIDGDADHRQDLGGCIGAPVVHADLAMALEAHGISRQRSTVMQQRRGVLL</sequence>
<gene>
    <name evidence="1" type="ORF">E1263_07300</name>
</gene>
<proteinExistence type="predicted"/>
<dbReference type="EMBL" id="SMKX01000014">
    <property type="protein sequence ID" value="TDD61499.1"/>
    <property type="molecule type" value="Genomic_DNA"/>
</dbReference>
<reference evidence="1 2" key="1">
    <citation type="submission" date="2019-03" db="EMBL/GenBank/DDBJ databases">
        <title>Draft genome sequences of novel Actinobacteria.</title>
        <authorList>
            <person name="Sahin N."/>
            <person name="Ay H."/>
            <person name="Saygin H."/>
        </authorList>
    </citation>
    <scope>NUCLEOTIDE SEQUENCE [LARGE SCALE GENOMIC DNA]</scope>
    <source>
        <strain evidence="1 2">JCM 13523</strain>
    </source>
</reference>
<dbReference type="AlphaFoldDB" id="A0A4R4ZU58"/>
<accession>A0A4R4ZU58</accession>
<dbReference type="Proteomes" id="UP000295124">
    <property type="component" value="Unassembled WGS sequence"/>
</dbReference>
<protein>
    <submittedName>
        <fullName evidence="1">Anti-sigma factor antagonist</fullName>
    </submittedName>
</protein>
<dbReference type="RefSeq" id="WP_132166399.1">
    <property type="nucleotide sequence ID" value="NZ_SMKX01000014.1"/>
</dbReference>
<dbReference type="InterPro" id="IPR036513">
    <property type="entry name" value="STAS_dom_sf"/>
</dbReference>